<dbReference type="PROSITE" id="PS51445">
    <property type="entry name" value="PBS_LINKER"/>
    <property type="match status" value="1"/>
</dbReference>
<evidence type="ECO:0000256" key="1">
    <source>
        <dbReference type="ARBA" id="ARBA00004445"/>
    </source>
</evidence>
<protein>
    <submittedName>
        <fullName evidence="10">Phycobilisome linker polypeptide</fullName>
    </submittedName>
</protein>
<proteinExistence type="inferred from homology"/>
<accession>A0A926Z8F8</accession>
<sequence length="273" mass="30753">MTSSMAASRLGFEPFVNTSPVELYPNWTAADVIAVITAANRQVFGNAHLMASERLTSAESRLAGGNISVREFIRALAQSELYRKQFFSSTPQVRFIELNFKHLLGRAPQDEAEITAHVNLYIEKGYEAEINSYIDSEEYQENFGESIVPYYRGFDTHLGQKNVGFNRMFQLYRGYANSDRAQGKNKSAWLAEDLARNAANPIRTPHFGQGLAGNTGDDRGKLYRVRTIQGDRLGNRPQLRRSVSEYLVAYDQLSSTLQRLNQRGSRITQISPA</sequence>
<dbReference type="InterPro" id="IPR008213">
    <property type="entry name" value="CpcD-like_dom"/>
</dbReference>
<evidence type="ECO:0000256" key="6">
    <source>
        <dbReference type="ARBA" id="ARBA00023136"/>
    </source>
</evidence>
<dbReference type="AlphaFoldDB" id="A0A926Z8F8"/>
<dbReference type="SMART" id="SM01094">
    <property type="entry name" value="CpcD"/>
    <property type="match status" value="1"/>
</dbReference>
<evidence type="ECO:0000259" key="8">
    <source>
        <dbReference type="PROSITE" id="PS51441"/>
    </source>
</evidence>
<dbReference type="PROSITE" id="PS51441">
    <property type="entry name" value="CPCD_LIKE"/>
    <property type="match status" value="1"/>
</dbReference>
<evidence type="ECO:0000256" key="7">
    <source>
        <dbReference type="PROSITE-ProRule" id="PRU00775"/>
    </source>
</evidence>
<dbReference type="Gene3D" id="1.10.3130.20">
    <property type="entry name" value="Phycobilisome linker domain"/>
    <property type="match status" value="1"/>
</dbReference>
<feature type="domain" description="PBS-linker" evidence="9">
    <location>
        <begin position="1"/>
        <end position="180"/>
    </location>
</feature>
<reference evidence="10" key="2">
    <citation type="submission" date="2020-08" db="EMBL/GenBank/DDBJ databases">
        <authorList>
            <person name="Chen M."/>
            <person name="Teng W."/>
            <person name="Zhao L."/>
            <person name="Hu C."/>
            <person name="Zhou Y."/>
            <person name="Han B."/>
            <person name="Song L."/>
            <person name="Shu W."/>
        </authorList>
    </citation>
    <scope>NUCLEOTIDE SEQUENCE</scope>
    <source>
        <strain evidence="10">FACHB-1277</strain>
    </source>
</reference>
<organism evidence="10 11">
    <name type="scientific">Pseudanabaena cinerea FACHB-1277</name>
    <dbReference type="NCBI Taxonomy" id="2949581"/>
    <lineage>
        <taxon>Bacteria</taxon>
        <taxon>Bacillati</taxon>
        <taxon>Cyanobacteriota</taxon>
        <taxon>Cyanophyceae</taxon>
        <taxon>Pseudanabaenales</taxon>
        <taxon>Pseudanabaenaceae</taxon>
        <taxon>Pseudanabaena</taxon>
        <taxon>Pseudanabaena cinerea</taxon>
    </lineage>
</organism>
<evidence type="ECO:0000259" key="9">
    <source>
        <dbReference type="PROSITE" id="PS51445"/>
    </source>
</evidence>
<dbReference type="Proteomes" id="UP000631421">
    <property type="component" value="Unassembled WGS sequence"/>
</dbReference>
<keyword evidence="4 7" id="KW-0605">Phycobilisome</keyword>
<dbReference type="PIRSF" id="PIRSF005898">
    <property type="entry name" value="Phycobilisome_CpeC/CpcI"/>
    <property type="match status" value="1"/>
</dbReference>
<evidence type="ECO:0000256" key="5">
    <source>
        <dbReference type="ARBA" id="ARBA00023078"/>
    </source>
</evidence>
<keyword evidence="2" id="KW-0602">Photosynthesis</keyword>
<comment type="caution">
    <text evidence="10">The sequence shown here is derived from an EMBL/GenBank/DDBJ whole genome shotgun (WGS) entry which is preliminary data.</text>
</comment>
<dbReference type="GO" id="GO:0015979">
    <property type="term" value="P:photosynthesis"/>
    <property type="evidence" value="ECO:0007669"/>
    <property type="project" value="UniProtKB-KW"/>
</dbReference>
<dbReference type="RefSeq" id="WP_190353137.1">
    <property type="nucleotide sequence ID" value="NZ_JACJPY010000131.1"/>
</dbReference>
<evidence type="ECO:0000313" key="10">
    <source>
        <dbReference type="EMBL" id="MBD2152673.1"/>
    </source>
</evidence>
<keyword evidence="3" id="KW-0042">Antenna complex</keyword>
<keyword evidence="11" id="KW-1185">Reference proteome</keyword>
<keyword evidence="6" id="KW-0472">Membrane</keyword>
<evidence type="ECO:0000256" key="3">
    <source>
        <dbReference type="ARBA" id="ARBA00022549"/>
    </source>
</evidence>
<evidence type="ECO:0000256" key="2">
    <source>
        <dbReference type="ARBA" id="ARBA00022531"/>
    </source>
</evidence>
<comment type="similarity">
    <text evidence="7">Belongs to the phycobilisome linker protein family.</text>
</comment>
<comment type="subcellular location">
    <subcellularLocation>
        <location evidence="1">Cellular thylakoid membrane</location>
        <topology evidence="1">Peripheral membrane protein</topology>
        <orientation evidence="1">Cytoplasmic side</orientation>
    </subcellularLocation>
</comment>
<dbReference type="InterPro" id="IPR038255">
    <property type="entry name" value="PBS_linker_sf"/>
</dbReference>
<name>A0A926Z8F8_9CYAN</name>
<dbReference type="InterPro" id="IPR001297">
    <property type="entry name" value="PBS_linker_dom"/>
</dbReference>
<feature type="domain" description="CpcD-like" evidence="8">
    <location>
        <begin position="220"/>
        <end position="273"/>
    </location>
</feature>
<reference evidence="10" key="1">
    <citation type="journal article" date="2015" name="ISME J.">
        <title>Draft Genome Sequence of Streptomyces incarnatus NRRL8089, which Produces the Nucleoside Antibiotic Sinefungin.</title>
        <authorList>
            <person name="Oshima K."/>
            <person name="Hattori M."/>
            <person name="Shimizu H."/>
            <person name="Fukuda K."/>
            <person name="Nemoto M."/>
            <person name="Inagaki K."/>
            <person name="Tamura T."/>
        </authorList>
    </citation>
    <scope>NUCLEOTIDE SEQUENCE</scope>
    <source>
        <strain evidence="10">FACHB-1277</strain>
    </source>
</reference>
<dbReference type="Pfam" id="PF01383">
    <property type="entry name" value="CpcD"/>
    <property type="match status" value="1"/>
</dbReference>
<dbReference type="GO" id="GO:0031676">
    <property type="term" value="C:plasma membrane-derived thylakoid membrane"/>
    <property type="evidence" value="ECO:0007669"/>
    <property type="project" value="UniProtKB-SubCell"/>
</dbReference>
<dbReference type="GO" id="GO:0030089">
    <property type="term" value="C:phycobilisome"/>
    <property type="evidence" value="ECO:0007669"/>
    <property type="project" value="UniProtKB-UniRule"/>
</dbReference>
<dbReference type="PANTHER" id="PTHR34011:SF6">
    <property type="entry name" value="PHYCOBILIPROTEIN APCE"/>
    <property type="match status" value="1"/>
</dbReference>
<evidence type="ECO:0000313" key="11">
    <source>
        <dbReference type="Proteomes" id="UP000631421"/>
    </source>
</evidence>
<gene>
    <name evidence="10" type="ORF">H6F44_21495</name>
</gene>
<dbReference type="InterPro" id="IPR016470">
    <property type="entry name" value="Phycobilisome"/>
</dbReference>
<dbReference type="PANTHER" id="PTHR34011">
    <property type="entry name" value="PHYCOBILISOME 32.1 KDA LINKER POLYPEPTIDE, PHYCOCYANIN-ASSOCIATED, ROD 2-RELATED"/>
    <property type="match status" value="1"/>
</dbReference>
<dbReference type="Pfam" id="PF00427">
    <property type="entry name" value="PBS_linker_poly"/>
    <property type="match status" value="1"/>
</dbReference>
<evidence type="ECO:0000256" key="4">
    <source>
        <dbReference type="ARBA" id="ARBA00022738"/>
    </source>
</evidence>
<dbReference type="EMBL" id="JACJPY010000131">
    <property type="protein sequence ID" value="MBD2152673.1"/>
    <property type="molecule type" value="Genomic_DNA"/>
</dbReference>
<keyword evidence="5" id="KW-0793">Thylakoid</keyword>